<dbReference type="AlphaFoldDB" id="A0A7S2B992"/>
<proteinExistence type="predicted"/>
<accession>A0A7S2B992</accession>
<sequence length="190" mass="20661">MTALEKMEEGVCRSRSSTRPLPLHPDVSFGGGSRRPSSCSPLVGHSPSRDEVERLEQQVGRAEGLLEALTSELRIMGERLQLPSPEPPPPLPQPSAPSVVLQAGRTLTLPCSLADNSDFVGELSADLSAQLCNTPPAAMPMQHPDQLGVDILPNIPRLPTESSEEFTRHWRPMQPVVEEEMRRSGCMDPG</sequence>
<organism evidence="2">
    <name type="scientific">Alexandrium andersonii</name>
    <dbReference type="NCBI Taxonomy" id="327968"/>
    <lineage>
        <taxon>Eukaryota</taxon>
        <taxon>Sar</taxon>
        <taxon>Alveolata</taxon>
        <taxon>Dinophyceae</taxon>
        <taxon>Gonyaulacales</taxon>
        <taxon>Pyrocystaceae</taxon>
        <taxon>Alexandrium</taxon>
    </lineage>
</organism>
<reference evidence="2" key="1">
    <citation type="submission" date="2021-01" db="EMBL/GenBank/DDBJ databases">
        <authorList>
            <person name="Corre E."/>
            <person name="Pelletier E."/>
            <person name="Niang G."/>
            <person name="Scheremetjew M."/>
            <person name="Finn R."/>
            <person name="Kale V."/>
            <person name="Holt S."/>
            <person name="Cochrane G."/>
            <person name="Meng A."/>
            <person name="Brown T."/>
            <person name="Cohen L."/>
        </authorList>
    </citation>
    <scope>NUCLEOTIDE SEQUENCE</scope>
    <source>
        <strain evidence="2">CCMP2222</strain>
    </source>
</reference>
<feature type="region of interest" description="Disordered" evidence="1">
    <location>
        <begin position="1"/>
        <end position="51"/>
    </location>
</feature>
<dbReference type="EMBL" id="HBGQ01019695">
    <property type="protein sequence ID" value="CAD9390364.1"/>
    <property type="molecule type" value="Transcribed_RNA"/>
</dbReference>
<name>A0A7S2B992_9DINO</name>
<evidence type="ECO:0000256" key="1">
    <source>
        <dbReference type="SAM" id="MobiDB-lite"/>
    </source>
</evidence>
<evidence type="ECO:0000313" key="2">
    <source>
        <dbReference type="EMBL" id="CAD9390364.1"/>
    </source>
</evidence>
<feature type="compositionally biased region" description="Basic and acidic residues" evidence="1">
    <location>
        <begin position="1"/>
        <end position="12"/>
    </location>
</feature>
<gene>
    <name evidence="2" type="ORF">AAND1436_LOCUS9851</name>
</gene>
<protein>
    <submittedName>
        <fullName evidence="2">Uncharacterized protein</fullName>
    </submittedName>
</protein>